<name>A0ABP7U8Y5_9FLAO</name>
<keyword evidence="3" id="KW-1185">Reference proteome</keyword>
<evidence type="ECO:0000313" key="3">
    <source>
        <dbReference type="Proteomes" id="UP001500968"/>
    </source>
</evidence>
<dbReference type="PROSITE" id="PS51257">
    <property type="entry name" value="PROKAR_LIPOPROTEIN"/>
    <property type="match status" value="1"/>
</dbReference>
<sequence>MKSKIIMLIVLLISCLNAVAQRLSTSDNIDETTVPVLELDAFLSPPSQTARAAGVSNVTLLNMQNVKELVYNTQPSIYFFGGVVKVFGDKPRNLFTDANSISSLNNSVTLKNNIEIVTVNLDNPNQLNTPINLSQLSEFKNLKYIYFITSFDVSNNAIANLIQGDSEKYMVFYKVQKGDNN</sequence>
<organism evidence="2 3">
    <name type="scientific">Flavobacterium cheonhonense</name>
    <dbReference type="NCBI Taxonomy" id="706185"/>
    <lineage>
        <taxon>Bacteria</taxon>
        <taxon>Pseudomonadati</taxon>
        <taxon>Bacteroidota</taxon>
        <taxon>Flavobacteriia</taxon>
        <taxon>Flavobacteriales</taxon>
        <taxon>Flavobacteriaceae</taxon>
        <taxon>Flavobacterium</taxon>
    </lineage>
</organism>
<dbReference type="EMBL" id="BAABCR010000016">
    <property type="protein sequence ID" value="GAA4038117.1"/>
    <property type="molecule type" value="Genomic_DNA"/>
</dbReference>
<reference evidence="3" key="1">
    <citation type="journal article" date="2019" name="Int. J. Syst. Evol. Microbiol.">
        <title>The Global Catalogue of Microorganisms (GCM) 10K type strain sequencing project: providing services to taxonomists for standard genome sequencing and annotation.</title>
        <authorList>
            <consortium name="The Broad Institute Genomics Platform"/>
            <consortium name="The Broad Institute Genome Sequencing Center for Infectious Disease"/>
            <person name="Wu L."/>
            <person name="Ma J."/>
        </authorList>
    </citation>
    <scope>NUCLEOTIDE SEQUENCE [LARGE SCALE GENOMIC DNA]</scope>
    <source>
        <strain evidence="3">JCM 17064</strain>
    </source>
</reference>
<accession>A0ABP7U8Y5</accession>
<dbReference type="RefSeq" id="WP_290874361.1">
    <property type="nucleotide sequence ID" value="NZ_BAABCR010000016.1"/>
</dbReference>
<dbReference type="Proteomes" id="UP001500968">
    <property type="component" value="Unassembled WGS sequence"/>
</dbReference>
<feature type="signal peptide" evidence="1">
    <location>
        <begin position="1"/>
        <end position="20"/>
    </location>
</feature>
<comment type="caution">
    <text evidence="2">The sequence shown here is derived from an EMBL/GenBank/DDBJ whole genome shotgun (WGS) entry which is preliminary data.</text>
</comment>
<protein>
    <submittedName>
        <fullName evidence="2">Uncharacterized protein</fullName>
    </submittedName>
</protein>
<proteinExistence type="predicted"/>
<gene>
    <name evidence="2" type="ORF">GCM10022386_24960</name>
</gene>
<evidence type="ECO:0000313" key="2">
    <source>
        <dbReference type="EMBL" id="GAA4038117.1"/>
    </source>
</evidence>
<keyword evidence="1" id="KW-0732">Signal</keyword>
<feature type="chain" id="PRO_5045825097" evidence="1">
    <location>
        <begin position="21"/>
        <end position="181"/>
    </location>
</feature>
<evidence type="ECO:0000256" key="1">
    <source>
        <dbReference type="SAM" id="SignalP"/>
    </source>
</evidence>